<evidence type="ECO:0000313" key="4">
    <source>
        <dbReference type="Proteomes" id="UP000095594"/>
    </source>
</evidence>
<dbReference type="PROSITE" id="PS00893">
    <property type="entry name" value="NUDIX_BOX"/>
    <property type="match status" value="1"/>
</dbReference>
<organism evidence="3 4">
    <name type="scientific">Clostridium disporicum</name>
    <dbReference type="NCBI Taxonomy" id="84024"/>
    <lineage>
        <taxon>Bacteria</taxon>
        <taxon>Bacillati</taxon>
        <taxon>Bacillota</taxon>
        <taxon>Clostridia</taxon>
        <taxon>Eubacteriales</taxon>
        <taxon>Clostridiaceae</taxon>
        <taxon>Clostridium</taxon>
    </lineage>
</organism>
<dbReference type="RefSeq" id="WP_055264573.1">
    <property type="nucleotide sequence ID" value="NZ_CABIXQ010000006.1"/>
</dbReference>
<dbReference type="AlphaFoldDB" id="A0A174CVR0"/>
<dbReference type="InterPro" id="IPR015797">
    <property type="entry name" value="NUDIX_hydrolase-like_dom_sf"/>
</dbReference>
<dbReference type="PROSITE" id="PS51462">
    <property type="entry name" value="NUDIX"/>
    <property type="match status" value="1"/>
</dbReference>
<dbReference type="OrthoDB" id="9786032at2"/>
<dbReference type="CDD" id="cd04693">
    <property type="entry name" value="NUDIX_Hydrolase"/>
    <property type="match status" value="1"/>
</dbReference>
<evidence type="ECO:0000313" key="3">
    <source>
        <dbReference type="EMBL" id="CUO15716.1"/>
    </source>
</evidence>
<dbReference type="InterPro" id="IPR000086">
    <property type="entry name" value="NUDIX_hydrolase_dom"/>
</dbReference>
<feature type="domain" description="Nudix hydrolase" evidence="2">
    <location>
        <begin position="28"/>
        <end position="156"/>
    </location>
</feature>
<gene>
    <name evidence="3" type="ORF">ERS852471_01038</name>
</gene>
<proteinExistence type="predicted"/>
<name>A0A174CVR0_9CLOT</name>
<dbReference type="Gene3D" id="3.90.79.10">
    <property type="entry name" value="Nucleoside Triphosphate Pyrophosphohydrolase"/>
    <property type="match status" value="1"/>
</dbReference>
<keyword evidence="1" id="KW-0378">Hydrolase</keyword>
<accession>A0A174CVR0</accession>
<evidence type="ECO:0000256" key="1">
    <source>
        <dbReference type="ARBA" id="ARBA00022801"/>
    </source>
</evidence>
<dbReference type="PANTHER" id="PTHR10885:SF0">
    <property type="entry name" value="ISOPENTENYL-DIPHOSPHATE DELTA-ISOMERASE"/>
    <property type="match status" value="1"/>
</dbReference>
<dbReference type="SUPFAM" id="SSF55811">
    <property type="entry name" value="Nudix"/>
    <property type="match status" value="1"/>
</dbReference>
<reference evidence="3 4" key="1">
    <citation type="submission" date="2015-09" db="EMBL/GenBank/DDBJ databases">
        <authorList>
            <consortium name="Pathogen Informatics"/>
        </authorList>
    </citation>
    <scope>NUCLEOTIDE SEQUENCE [LARGE SCALE GENOMIC DNA]</scope>
    <source>
        <strain evidence="3 4">2789STDY5834856</strain>
    </source>
</reference>
<dbReference type="Pfam" id="PF00293">
    <property type="entry name" value="NUDIX"/>
    <property type="match status" value="1"/>
</dbReference>
<dbReference type="InterPro" id="IPR020084">
    <property type="entry name" value="NUDIX_hydrolase_CS"/>
</dbReference>
<evidence type="ECO:0000259" key="2">
    <source>
        <dbReference type="PROSITE" id="PS51462"/>
    </source>
</evidence>
<dbReference type="EMBL" id="CYZX01000006">
    <property type="protein sequence ID" value="CUO15716.1"/>
    <property type="molecule type" value="Genomic_DNA"/>
</dbReference>
<dbReference type="Proteomes" id="UP000095594">
    <property type="component" value="Unassembled WGS sequence"/>
</dbReference>
<protein>
    <submittedName>
        <fullName evidence="3">NUDIX family protein</fullName>
    </submittedName>
</protein>
<dbReference type="PANTHER" id="PTHR10885">
    <property type="entry name" value="ISOPENTENYL-DIPHOSPHATE DELTA-ISOMERASE"/>
    <property type="match status" value="1"/>
</dbReference>
<dbReference type="GO" id="GO:0016787">
    <property type="term" value="F:hydrolase activity"/>
    <property type="evidence" value="ECO:0007669"/>
    <property type="project" value="UniProtKB-KW"/>
</dbReference>
<sequence length="162" mass="18850">MEYADVYNKDRRKLGKTVLKGDKLTPGEYYLAVHVWIMNSKEQFLIQKRASTVLYNPNKWSLTSGAAIVGEDSYGTCIREVNEELGIEPNMDCAKVMFTLERGDNFCDIWLVQQDINLNECVLQVEEVSEIRWATKKEIFKMIANGEFVPYPYIKRFFEKIS</sequence>